<dbReference type="Proteomes" id="UP000532194">
    <property type="component" value="Unassembled WGS sequence"/>
</dbReference>
<dbReference type="InterPro" id="IPR015947">
    <property type="entry name" value="PUA-like_sf"/>
</dbReference>
<dbReference type="SUPFAM" id="SSF88697">
    <property type="entry name" value="PUA domain-like"/>
    <property type="match status" value="1"/>
</dbReference>
<evidence type="ECO:0000259" key="1">
    <source>
        <dbReference type="Pfam" id="PF04266"/>
    </source>
</evidence>
<evidence type="ECO:0000313" key="2">
    <source>
        <dbReference type="EMBL" id="NMM94989.1"/>
    </source>
</evidence>
<dbReference type="AlphaFoldDB" id="A0A7Y0ERF7"/>
<dbReference type="Pfam" id="PF04266">
    <property type="entry name" value="ASCH"/>
    <property type="match status" value="1"/>
</dbReference>
<proteinExistence type="predicted"/>
<organism evidence="2 3">
    <name type="scientific">Bifidobacterium oedipodis</name>
    <dbReference type="NCBI Taxonomy" id="2675322"/>
    <lineage>
        <taxon>Bacteria</taxon>
        <taxon>Bacillati</taxon>
        <taxon>Actinomycetota</taxon>
        <taxon>Actinomycetes</taxon>
        <taxon>Bifidobacteriales</taxon>
        <taxon>Bifidobacteriaceae</taxon>
        <taxon>Bifidobacterium</taxon>
    </lineage>
</organism>
<dbReference type="EMBL" id="JAAIII010000007">
    <property type="protein sequence ID" value="NMM94989.1"/>
    <property type="molecule type" value="Genomic_DNA"/>
</dbReference>
<keyword evidence="3" id="KW-1185">Reference proteome</keyword>
<dbReference type="InterPro" id="IPR007374">
    <property type="entry name" value="ASCH_domain"/>
</dbReference>
<evidence type="ECO:0000313" key="3">
    <source>
        <dbReference type="Proteomes" id="UP000532194"/>
    </source>
</evidence>
<name>A0A7Y0ERF7_9BIFI</name>
<accession>A0A7Y0ERF7</accession>
<feature type="domain" description="ASCH" evidence="1">
    <location>
        <begin position="7"/>
        <end position="84"/>
    </location>
</feature>
<comment type="caution">
    <text evidence="2">The sequence shown here is derived from an EMBL/GenBank/DDBJ whole genome shotgun (WGS) entry which is preliminary data.</text>
</comment>
<protein>
    <submittedName>
        <fullName evidence="2">Phage associated protein</fullName>
    </submittedName>
</protein>
<gene>
    <name evidence="2" type="ORF">G1C95_2177</name>
</gene>
<reference evidence="2 3" key="1">
    <citation type="submission" date="2020-02" db="EMBL/GenBank/DDBJ databases">
        <title>Characterization of phylogenetic diversity of novel bifidobacterial species isolated in Czech ZOOs.</title>
        <authorList>
            <person name="Lugli G.A."/>
            <person name="Vera N.B."/>
            <person name="Ventura M."/>
        </authorList>
    </citation>
    <scope>NUCLEOTIDE SEQUENCE [LARGE SCALE GENOMIC DNA]</scope>
    <source>
        <strain evidence="2 3">DSM 109957</strain>
    </source>
</reference>
<dbReference type="Gene3D" id="2.30.130.30">
    <property type="entry name" value="Hypothetical protein"/>
    <property type="match status" value="1"/>
</dbReference>
<sequence>MKVLIPIKPQYAEQILDGTKLFEYRRRVFKRSDVTSLVIYESAPVGLITGEVQITGILSGPAEELWKTTGAQGGISKENFMRYFRGCTMAYAIQLMNPKRYDRSLALSEVAGAPPRAPQSFKYLDDMMN</sequence>